<dbReference type="Proteomes" id="UP000738359">
    <property type="component" value="Unassembled WGS sequence"/>
</dbReference>
<dbReference type="GO" id="GO:0003690">
    <property type="term" value="F:double-stranded DNA binding"/>
    <property type="evidence" value="ECO:0007669"/>
    <property type="project" value="TreeGrafter"/>
</dbReference>
<evidence type="ECO:0000256" key="3">
    <source>
        <dbReference type="ARBA" id="ARBA00022722"/>
    </source>
</evidence>
<dbReference type="SUPFAM" id="SSF56024">
    <property type="entry name" value="Phospholipase D/nuclease"/>
    <property type="match status" value="1"/>
</dbReference>
<keyword evidence="8" id="KW-0539">Nucleus</keyword>
<comment type="caution">
    <text evidence="10">The sequence shown here is derived from an EMBL/GenBank/DDBJ whole genome shotgun (WGS) entry which is preliminary data.</text>
</comment>
<keyword evidence="11" id="KW-1185">Reference proteome</keyword>
<evidence type="ECO:0000256" key="8">
    <source>
        <dbReference type="ARBA" id="ARBA00023242"/>
    </source>
</evidence>
<dbReference type="GO" id="GO:0003697">
    <property type="term" value="F:single-stranded DNA binding"/>
    <property type="evidence" value="ECO:0007669"/>
    <property type="project" value="TreeGrafter"/>
</dbReference>
<evidence type="ECO:0000256" key="7">
    <source>
        <dbReference type="ARBA" id="ARBA00023204"/>
    </source>
</evidence>
<dbReference type="GO" id="GO:0017005">
    <property type="term" value="F:3'-tyrosyl-DNA phosphodiesterase activity"/>
    <property type="evidence" value="ECO:0007669"/>
    <property type="project" value="TreeGrafter"/>
</dbReference>
<feature type="compositionally biased region" description="Basic and acidic residues" evidence="9">
    <location>
        <begin position="251"/>
        <end position="261"/>
    </location>
</feature>
<evidence type="ECO:0000256" key="1">
    <source>
        <dbReference type="ARBA" id="ARBA00004123"/>
    </source>
</evidence>
<evidence type="ECO:0000256" key="6">
    <source>
        <dbReference type="ARBA" id="ARBA00022839"/>
    </source>
</evidence>
<evidence type="ECO:0000313" key="11">
    <source>
        <dbReference type="Proteomes" id="UP000738359"/>
    </source>
</evidence>
<proteinExistence type="inferred from homology"/>
<dbReference type="GO" id="GO:0005634">
    <property type="term" value="C:nucleus"/>
    <property type="evidence" value="ECO:0007669"/>
    <property type="project" value="UniProtKB-SubCell"/>
</dbReference>
<keyword evidence="3" id="KW-0540">Nuclease</keyword>
<evidence type="ECO:0000256" key="4">
    <source>
        <dbReference type="ARBA" id="ARBA00022763"/>
    </source>
</evidence>
<evidence type="ECO:0000256" key="9">
    <source>
        <dbReference type="SAM" id="MobiDB-lite"/>
    </source>
</evidence>
<gene>
    <name evidence="10" type="primary">TDP1</name>
    <name evidence="10" type="ORF">BGZ70_005280</name>
</gene>
<keyword evidence="4" id="KW-0227">DNA damage</keyword>
<dbReference type="GO" id="GO:0004527">
    <property type="term" value="F:exonuclease activity"/>
    <property type="evidence" value="ECO:0007669"/>
    <property type="project" value="UniProtKB-KW"/>
</dbReference>
<keyword evidence="5" id="KW-0378">Hydrolase</keyword>
<feature type="region of interest" description="Disordered" evidence="9">
    <location>
        <begin position="243"/>
        <end position="269"/>
    </location>
</feature>
<reference evidence="10" key="1">
    <citation type="journal article" date="2020" name="Fungal Divers.">
        <title>Resolving the Mortierellaceae phylogeny through synthesis of multi-gene phylogenetics and phylogenomics.</title>
        <authorList>
            <person name="Vandepol N."/>
            <person name="Liber J."/>
            <person name="Desiro A."/>
            <person name="Na H."/>
            <person name="Kennedy M."/>
            <person name="Barry K."/>
            <person name="Grigoriev I.V."/>
            <person name="Miller A.N."/>
            <person name="O'Donnell K."/>
            <person name="Stajich J.E."/>
            <person name="Bonito G."/>
        </authorList>
    </citation>
    <scope>NUCLEOTIDE SEQUENCE</scope>
    <source>
        <strain evidence="10">CK1249</strain>
    </source>
</reference>
<accession>A0A9P6M736</accession>
<dbReference type="EMBL" id="JAAAHY010000028">
    <property type="protein sequence ID" value="KAF9968283.1"/>
    <property type="molecule type" value="Genomic_DNA"/>
</dbReference>
<comment type="similarity">
    <text evidence="2">Belongs to the tyrosyl-DNA phosphodiesterase family.</text>
</comment>
<sequence>MASSIHIESSDDDGSSPTTLPATPALPDIAKPQASAPSVNKRSRDDDGSAIKLGSKKSRPAASIRYLDPSIRLMTVQRAPASHNVNCPDLELMVQINYMIEVDFVMNRVHESLRDGLKTIVYHGLRYTQDQLRSQSSGLATCAFERDLLEYLRRYPQHEEITSRISQHDFTSVKGVLIGSVPGKFTGSERNRWGHLKLRAVLRQQVEIPKEYVHGSRVICQDQADSGENFHVCMMNSTMVDPYPEPQIARSENDAGNKNPDELPDGDDLGGYSDAIGVVPIRLPYDLPLTKYNFEMGDQVWLSDKFFPGQDDYGETLER</sequence>
<evidence type="ECO:0000256" key="5">
    <source>
        <dbReference type="ARBA" id="ARBA00022801"/>
    </source>
</evidence>
<keyword evidence="7" id="KW-0234">DNA repair</keyword>
<dbReference type="InterPro" id="IPR010347">
    <property type="entry name" value="Tdp1"/>
</dbReference>
<comment type="subcellular location">
    <subcellularLocation>
        <location evidence="1">Nucleus</location>
    </subcellularLocation>
</comment>
<protein>
    <submittedName>
        <fullName evidence="10">Tyrosyl-DNA phosphodiesterase 1</fullName>
    </submittedName>
</protein>
<dbReference type="PANTHER" id="PTHR12415">
    <property type="entry name" value="TYROSYL-DNA PHOSPHODIESTERASE 1"/>
    <property type="match status" value="1"/>
</dbReference>
<dbReference type="OrthoDB" id="47785at2759"/>
<dbReference type="AlphaFoldDB" id="A0A9P6M736"/>
<evidence type="ECO:0000256" key="2">
    <source>
        <dbReference type="ARBA" id="ARBA00010205"/>
    </source>
</evidence>
<name>A0A9P6M736_MORAP</name>
<dbReference type="Gene3D" id="3.30.870.10">
    <property type="entry name" value="Endonuclease Chain A"/>
    <property type="match status" value="1"/>
</dbReference>
<feature type="region of interest" description="Disordered" evidence="9">
    <location>
        <begin position="1"/>
        <end position="56"/>
    </location>
</feature>
<dbReference type="PANTHER" id="PTHR12415:SF0">
    <property type="entry name" value="TYROSYL-DNA PHOSPHODIESTERASE 1"/>
    <property type="match status" value="1"/>
</dbReference>
<organism evidence="10 11">
    <name type="scientific">Mortierella alpina</name>
    <name type="common">Oleaginous fungus</name>
    <name type="synonym">Mortierella renispora</name>
    <dbReference type="NCBI Taxonomy" id="64518"/>
    <lineage>
        <taxon>Eukaryota</taxon>
        <taxon>Fungi</taxon>
        <taxon>Fungi incertae sedis</taxon>
        <taxon>Mucoromycota</taxon>
        <taxon>Mortierellomycotina</taxon>
        <taxon>Mortierellomycetes</taxon>
        <taxon>Mortierellales</taxon>
        <taxon>Mortierellaceae</taxon>
        <taxon>Mortierella</taxon>
    </lineage>
</organism>
<dbReference type="Pfam" id="PF06087">
    <property type="entry name" value="Tyr-DNA_phospho"/>
    <property type="match status" value="1"/>
</dbReference>
<feature type="compositionally biased region" description="Low complexity" evidence="9">
    <location>
        <begin position="17"/>
        <end position="27"/>
    </location>
</feature>
<evidence type="ECO:0000313" key="10">
    <source>
        <dbReference type="EMBL" id="KAF9968283.1"/>
    </source>
</evidence>
<keyword evidence="6" id="KW-0269">Exonuclease</keyword>
<dbReference type="GO" id="GO:0006281">
    <property type="term" value="P:DNA repair"/>
    <property type="evidence" value="ECO:0007669"/>
    <property type="project" value="UniProtKB-KW"/>
</dbReference>